<dbReference type="InterPro" id="IPR059000">
    <property type="entry name" value="ATPase_P-type_domA"/>
</dbReference>
<evidence type="ECO:0000256" key="2">
    <source>
        <dbReference type="ARBA" id="ARBA00006024"/>
    </source>
</evidence>
<dbReference type="InterPro" id="IPR017969">
    <property type="entry name" value="Heavy-metal-associated_CS"/>
</dbReference>
<accession>A0A553SRK4</accession>
<dbReference type="Gene3D" id="3.40.50.1000">
    <property type="entry name" value="HAD superfamily/HAD-like"/>
    <property type="match status" value="1"/>
</dbReference>
<keyword evidence="12 17" id="KW-1133">Transmembrane helix</keyword>
<feature type="transmembrane region" description="Helical" evidence="17">
    <location>
        <begin position="540"/>
        <end position="558"/>
    </location>
</feature>
<dbReference type="SUPFAM" id="SSF55008">
    <property type="entry name" value="HMA, heavy metal-associated domain"/>
    <property type="match status" value="2"/>
</dbReference>
<evidence type="ECO:0000256" key="16">
    <source>
        <dbReference type="ARBA" id="ARBA00049338"/>
    </source>
</evidence>
<evidence type="ECO:0000256" key="12">
    <source>
        <dbReference type="ARBA" id="ARBA00022989"/>
    </source>
</evidence>
<dbReference type="InterPro" id="IPR008250">
    <property type="entry name" value="ATPase_P-typ_transduc_dom_A_sf"/>
</dbReference>
<keyword evidence="3" id="KW-0813">Transport</keyword>
<keyword evidence="11" id="KW-1278">Translocase</keyword>
<evidence type="ECO:0000256" key="15">
    <source>
        <dbReference type="ARBA" id="ARBA00039103"/>
    </source>
</evidence>
<dbReference type="InterPro" id="IPR023214">
    <property type="entry name" value="HAD_sf"/>
</dbReference>
<evidence type="ECO:0000256" key="7">
    <source>
        <dbReference type="ARBA" id="ARBA00022692"/>
    </source>
</evidence>
<evidence type="ECO:0000256" key="13">
    <source>
        <dbReference type="ARBA" id="ARBA00023065"/>
    </source>
</evidence>
<dbReference type="InterPro" id="IPR036163">
    <property type="entry name" value="HMA_dom_sf"/>
</dbReference>
<dbReference type="Pfam" id="PF00122">
    <property type="entry name" value="E1-E2_ATPase"/>
    <property type="match status" value="1"/>
</dbReference>
<keyword evidence="7 17" id="KW-0812">Transmembrane</keyword>
<dbReference type="GO" id="GO:0005886">
    <property type="term" value="C:plasma membrane"/>
    <property type="evidence" value="ECO:0007669"/>
    <property type="project" value="UniProtKB-SubCell"/>
</dbReference>
<keyword evidence="13" id="KW-0406">Ion transport</keyword>
<reference evidence="20" key="1">
    <citation type="submission" date="2018-10" db="EMBL/GenBank/DDBJ databases">
        <title>FDA dAtabase for Regulatory Grade micrObial Sequences (FDA-ARGOS): Supporting development and validation of Infectious Disease Dx tests.</title>
        <authorList>
            <person name="Minogue T."/>
            <person name="Wolcott M."/>
            <person name="Wasieloski L."/>
            <person name="Aguilar W."/>
            <person name="Moore D."/>
            <person name="Tallon L."/>
            <person name="Sadzewicz L."/>
            <person name="Sengamalay N."/>
            <person name="Ott S."/>
            <person name="Godinez A."/>
            <person name="Nagaraj S."/>
            <person name="Vavikolanu K."/>
            <person name="Vyas G."/>
            <person name="Nadendla S."/>
            <person name="George J."/>
            <person name="Sichtig H."/>
        </authorList>
    </citation>
    <scope>NUCLEOTIDE SEQUENCE [LARGE SCALE GENOMIC DNA]</scope>
    <source>
        <strain evidence="20">FDAARGOS_343</strain>
    </source>
</reference>
<comment type="subcellular location">
    <subcellularLocation>
        <location evidence="1">Cell membrane</location>
        <topology evidence="1">Multi-pass membrane protein</topology>
    </subcellularLocation>
</comment>
<dbReference type="SFLD" id="SFLDS00003">
    <property type="entry name" value="Haloacid_Dehalogenase"/>
    <property type="match status" value="1"/>
</dbReference>
<dbReference type="InterPro" id="IPR027256">
    <property type="entry name" value="P-typ_ATPase_IB"/>
</dbReference>
<comment type="similarity">
    <text evidence="2 17">Belongs to the cation transport ATPase (P-type) (TC 3.A.3) family. Type IB subfamily.</text>
</comment>
<dbReference type="FunFam" id="2.70.150.10:FF:000002">
    <property type="entry name" value="Copper-transporting ATPase 1, putative"/>
    <property type="match status" value="1"/>
</dbReference>
<evidence type="ECO:0000259" key="18">
    <source>
        <dbReference type="PROSITE" id="PS50846"/>
    </source>
</evidence>
<keyword evidence="4 17" id="KW-1003">Cell membrane</keyword>
<evidence type="ECO:0000256" key="14">
    <source>
        <dbReference type="ARBA" id="ARBA00023136"/>
    </source>
</evidence>
<dbReference type="InterPro" id="IPR001757">
    <property type="entry name" value="P_typ_ATPase"/>
</dbReference>
<dbReference type="SFLD" id="SFLDF00027">
    <property type="entry name" value="p-type_atpase"/>
    <property type="match status" value="1"/>
</dbReference>
<feature type="transmembrane region" description="Helical" evidence="17">
    <location>
        <begin position="373"/>
        <end position="406"/>
    </location>
</feature>
<dbReference type="Proteomes" id="UP000319837">
    <property type="component" value="Unassembled WGS sequence"/>
</dbReference>
<dbReference type="NCBIfam" id="TIGR01525">
    <property type="entry name" value="ATPase-IB_hvy"/>
    <property type="match status" value="1"/>
</dbReference>
<keyword evidence="9 17" id="KW-0547">Nucleotide-binding</keyword>
<dbReference type="InterPro" id="IPR023298">
    <property type="entry name" value="ATPase_P-typ_TM_dom_sf"/>
</dbReference>
<dbReference type="InterPro" id="IPR051014">
    <property type="entry name" value="Cation_Transport_ATPase_IB"/>
</dbReference>
<evidence type="ECO:0000256" key="11">
    <source>
        <dbReference type="ARBA" id="ARBA00022967"/>
    </source>
</evidence>
<name>A0A553SRK4_NIACI</name>
<dbReference type="AlphaFoldDB" id="A0A553SRK4"/>
<dbReference type="Gene3D" id="2.70.150.10">
    <property type="entry name" value="Calcium-transporting ATPase, cytoplasmic transduction domain A"/>
    <property type="match status" value="1"/>
</dbReference>
<dbReference type="SFLD" id="SFLDG00002">
    <property type="entry name" value="C1.7:_P-type_atpase_like"/>
    <property type="match status" value="1"/>
</dbReference>
<evidence type="ECO:0000256" key="8">
    <source>
        <dbReference type="ARBA" id="ARBA00022723"/>
    </source>
</evidence>
<dbReference type="Gene3D" id="3.30.70.100">
    <property type="match status" value="2"/>
</dbReference>
<dbReference type="PROSITE" id="PS01047">
    <property type="entry name" value="HMA_1"/>
    <property type="match status" value="2"/>
</dbReference>
<dbReference type="InterPro" id="IPR006121">
    <property type="entry name" value="HMA_dom"/>
</dbReference>
<dbReference type="GO" id="GO:0046872">
    <property type="term" value="F:metal ion binding"/>
    <property type="evidence" value="ECO:0007669"/>
    <property type="project" value="UniProtKB-KW"/>
</dbReference>
<feature type="domain" description="HMA" evidence="18">
    <location>
        <begin position="236"/>
        <end position="299"/>
    </location>
</feature>
<organism evidence="19 20">
    <name type="scientific">Niallia circulans</name>
    <name type="common">Bacillus circulans</name>
    <dbReference type="NCBI Taxonomy" id="1397"/>
    <lineage>
        <taxon>Bacteria</taxon>
        <taxon>Bacillati</taxon>
        <taxon>Bacillota</taxon>
        <taxon>Bacilli</taxon>
        <taxon>Bacillales</taxon>
        <taxon>Bacillaceae</taxon>
        <taxon>Niallia</taxon>
    </lineage>
</organism>
<dbReference type="PROSITE" id="PS00154">
    <property type="entry name" value="ATPASE_E1_E2"/>
    <property type="match status" value="1"/>
</dbReference>
<evidence type="ECO:0000256" key="5">
    <source>
        <dbReference type="ARBA" id="ARBA00022539"/>
    </source>
</evidence>
<dbReference type="InterPro" id="IPR044492">
    <property type="entry name" value="P_typ_ATPase_HD_dom"/>
</dbReference>
<dbReference type="Pfam" id="PF00403">
    <property type="entry name" value="HMA"/>
    <property type="match status" value="2"/>
</dbReference>
<evidence type="ECO:0000256" key="17">
    <source>
        <dbReference type="RuleBase" id="RU362081"/>
    </source>
</evidence>
<evidence type="ECO:0000256" key="9">
    <source>
        <dbReference type="ARBA" id="ARBA00022741"/>
    </source>
</evidence>
<evidence type="ECO:0000313" key="20">
    <source>
        <dbReference type="Proteomes" id="UP000319837"/>
    </source>
</evidence>
<dbReference type="PRINTS" id="PR00119">
    <property type="entry name" value="CATATPASE"/>
</dbReference>
<dbReference type="SUPFAM" id="SSF56784">
    <property type="entry name" value="HAD-like"/>
    <property type="match status" value="1"/>
</dbReference>
<dbReference type="InterPro" id="IPR023299">
    <property type="entry name" value="ATPase_P-typ_cyto_dom_N"/>
</dbReference>
<dbReference type="Gene3D" id="3.40.1110.10">
    <property type="entry name" value="Calcium-transporting ATPase, cytoplasmic domain N"/>
    <property type="match status" value="1"/>
</dbReference>
<dbReference type="SUPFAM" id="SSF81665">
    <property type="entry name" value="Calcium ATPase, transmembrane domain M"/>
    <property type="match status" value="1"/>
</dbReference>
<evidence type="ECO:0000256" key="6">
    <source>
        <dbReference type="ARBA" id="ARBA00022553"/>
    </source>
</evidence>
<feature type="transmembrane region" description="Helical" evidence="17">
    <location>
        <begin position="578"/>
        <end position="599"/>
    </location>
</feature>
<evidence type="ECO:0000256" key="10">
    <source>
        <dbReference type="ARBA" id="ARBA00022840"/>
    </source>
</evidence>
<keyword evidence="14 17" id="KW-0472">Membrane</keyword>
<evidence type="ECO:0000256" key="3">
    <source>
        <dbReference type="ARBA" id="ARBA00022448"/>
    </source>
</evidence>
<dbReference type="PANTHER" id="PTHR48085:SF5">
    <property type="entry name" value="CADMIUM_ZINC-TRANSPORTING ATPASE HMA4-RELATED"/>
    <property type="match status" value="1"/>
</dbReference>
<dbReference type="CDD" id="cd00371">
    <property type="entry name" value="HMA"/>
    <property type="match status" value="2"/>
</dbReference>
<keyword evidence="8 17" id="KW-0479">Metal-binding</keyword>
<dbReference type="NCBIfam" id="TIGR01511">
    <property type="entry name" value="ATPase-IB1_Cu"/>
    <property type="match status" value="1"/>
</dbReference>
<dbReference type="EMBL" id="RIBP01000001">
    <property type="protein sequence ID" value="TRZ39598.1"/>
    <property type="molecule type" value="Genomic_DNA"/>
</dbReference>
<dbReference type="SUPFAM" id="SSF81653">
    <property type="entry name" value="Calcium ATPase, transduction domain A"/>
    <property type="match status" value="1"/>
</dbReference>
<dbReference type="EC" id="7.2.2.21" evidence="15"/>
<dbReference type="GO" id="GO:0008551">
    <property type="term" value="F:P-type cadmium transporter activity"/>
    <property type="evidence" value="ECO:0007669"/>
    <property type="project" value="UniProtKB-EC"/>
</dbReference>
<comment type="catalytic activity">
    <reaction evidence="16">
        <text>Cd(2+)(in) + ATP + H2O = Cd(2+)(out) + ADP + phosphate + H(+)</text>
        <dbReference type="Rhea" id="RHEA:12132"/>
        <dbReference type="ChEBI" id="CHEBI:15377"/>
        <dbReference type="ChEBI" id="CHEBI:15378"/>
        <dbReference type="ChEBI" id="CHEBI:30616"/>
        <dbReference type="ChEBI" id="CHEBI:43474"/>
        <dbReference type="ChEBI" id="CHEBI:48775"/>
        <dbReference type="ChEBI" id="CHEBI:456216"/>
        <dbReference type="EC" id="7.2.2.21"/>
    </reaction>
</comment>
<dbReference type="Pfam" id="PF00702">
    <property type="entry name" value="Hydrolase"/>
    <property type="match status" value="1"/>
</dbReference>
<keyword evidence="6" id="KW-0597">Phosphoprotein</keyword>
<sequence length="931" mass="99338">MLLAAKIIWSEVERVSDKCCGSNKESKDESNIVSASACCSSHSEKTNNVVSKESSCCSSSKDAEESSCCSSGSSSKETKEVASACCSTNEDTSELFNILPAESSCCNSPKVSEKDSCCSNESAADASACCDYSVKKSEEMASSCCSTADLNNGEEIVIENNPGEKQDFLVSGMDCPACAKTIEKGLGSLPGIDTVKVNYSTAKMQVYASNADAFVLIEKEIKKLGYSAEVLQQNKNLRTYDIVGMDCGSCAKSIENHLHKNPSVKEVTVNFSTGKMKIEHSNSVDEIISEVSKIGYSAALKSNKKTSVEKPKSKKENGIIISSGLLIVLGFLLSYLTVPAIVSTLFYAAAIVISGYKPVKSAFYAIKSRSLDMNVLMSAAAIGAALIGEWLEGATVVWLFAIGNYLQTKSIERTRNSIRSLMDLSPSEAWVKVGNDLVKKPVEEISVGTIIVIKPGERIALDGDVIQGESSVNQAPITGESIPVDKGLGDAVYAGTINEHGLLEIKVTKLVEDTTISKIIHLVEEAQEQKAPTEAFVDKFASIYTPIVFIAALVIIIFPPMLGFGTWGEWFYKGLELLVVACPCALVISTPVAIVSAIGNAARNGVLIKGGTFLEAAGAISAIAFDKTGTLTEGKPTVSDIKTFIGSEEELLSIALTLEEYSTHPIAKAIVNHVRELERSAKDGLEFKNIVGKGVQATINEEVYYAGNLKLFKELSIPLDIVEAYVNELQNNGKTVVIIGTKTEVIGVISVADTIRENSAVALKSLLSSGIKQTVMLTGDNEGTAKLIASKANVNRYFANLLPEDKVAAVKKLQEEGYKVAMVGDGINDAPALATADLGIAMGGAGTDTAMETADIVLMADNLEKLPHTITLSKKALSIIKQNIWFSILIKVIALVMIFPGWLTLWMAVLSDTGAALIVILNALRLLRINS</sequence>
<dbReference type="GO" id="GO:0016887">
    <property type="term" value="F:ATP hydrolysis activity"/>
    <property type="evidence" value="ECO:0007669"/>
    <property type="project" value="InterPro"/>
</dbReference>
<feature type="domain" description="HMA" evidence="18">
    <location>
        <begin position="164"/>
        <end position="229"/>
    </location>
</feature>
<gene>
    <name evidence="19" type="primary">cadA</name>
    <name evidence="19" type="ORF">CEQ21_01105</name>
</gene>
<dbReference type="InterPro" id="IPR036412">
    <property type="entry name" value="HAD-like_sf"/>
</dbReference>
<evidence type="ECO:0000256" key="1">
    <source>
        <dbReference type="ARBA" id="ARBA00004651"/>
    </source>
</evidence>
<proteinExistence type="inferred from homology"/>
<comment type="caution">
    <text evidence="19">The sequence shown here is derived from an EMBL/GenBank/DDBJ whole genome shotgun (WGS) entry which is preliminary data.</text>
</comment>
<dbReference type="NCBIfam" id="TIGR01494">
    <property type="entry name" value="ATPase_P-type"/>
    <property type="match status" value="1"/>
</dbReference>
<feature type="transmembrane region" description="Helical" evidence="17">
    <location>
        <begin position="884"/>
        <end position="903"/>
    </location>
</feature>
<protein>
    <recommendedName>
        <fullName evidence="15">Cd(2+)-exporting ATPase</fullName>
        <ecNumber evidence="15">7.2.2.21</ecNumber>
    </recommendedName>
</protein>
<dbReference type="NCBIfam" id="TIGR01512">
    <property type="entry name" value="ATPase-IB2_Cd"/>
    <property type="match status" value="1"/>
</dbReference>
<keyword evidence="10 17" id="KW-0067">ATP-binding</keyword>
<keyword evidence="19" id="KW-0378">Hydrolase</keyword>
<dbReference type="PANTHER" id="PTHR48085">
    <property type="entry name" value="CADMIUM/ZINC-TRANSPORTING ATPASE HMA2-RELATED"/>
    <property type="match status" value="1"/>
</dbReference>
<dbReference type="PRINTS" id="PR00941">
    <property type="entry name" value="CDATPASE"/>
</dbReference>
<evidence type="ECO:0000256" key="4">
    <source>
        <dbReference type="ARBA" id="ARBA00022475"/>
    </source>
</evidence>
<keyword evidence="5" id="KW-0104">Cadmium</keyword>
<dbReference type="GO" id="GO:0005524">
    <property type="term" value="F:ATP binding"/>
    <property type="evidence" value="ECO:0007669"/>
    <property type="project" value="UniProtKB-UniRule"/>
</dbReference>
<dbReference type="PROSITE" id="PS50846">
    <property type="entry name" value="HMA_2"/>
    <property type="match status" value="2"/>
</dbReference>
<feature type="transmembrane region" description="Helical" evidence="17">
    <location>
        <begin position="320"/>
        <end position="353"/>
    </location>
</feature>
<dbReference type="InterPro" id="IPR018303">
    <property type="entry name" value="ATPase_P-typ_P_site"/>
</dbReference>
<evidence type="ECO:0000313" key="19">
    <source>
        <dbReference type="EMBL" id="TRZ39598.1"/>
    </source>
</evidence>